<dbReference type="InterPro" id="IPR000653">
    <property type="entry name" value="DegT/StrS_aminotransferase"/>
</dbReference>
<dbReference type="Proteomes" id="UP000034578">
    <property type="component" value="Unassembled WGS sequence"/>
</dbReference>
<dbReference type="GO" id="GO:0000271">
    <property type="term" value="P:polysaccharide biosynthetic process"/>
    <property type="evidence" value="ECO:0007669"/>
    <property type="project" value="TreeGrafter"/>
</dbReference>
<dbReference type="AlphaFoldDB" id="A0A0F8RAS5"/>
<evidence type="ECO:0000256" key="1">
    <source>
        <dbReference type="RuleBase" id="RU004508"/>
    </source>
</evidence>
<evidence type="ECO:0000313" key="5">
    <source>
        <dbReference type="Proteomes" id="UP000034578"/>
    </source>
</evidence>
<name>A0A0F8RAS5_METMZ</name>
<dbReference type="InterPro" id="IPR015422">
    <property type="entry name" value="PyrdxlP-dep_Trfase_small"/>
</dbReference>
<sequence length="394" mass="44557">MSSIKPDPTLIPRFNIDYGMKDFVYSLTNLKTEVDITELTKLFANSSIGFTNSGRTSLYVILKALNLPAHSNVGVPLYCCPSVFDAIIQAGHKPLFLDIDPDNYTISPEHLEEKIDETEAVIAIHTFGRPADIDKIQKIAGEKPVIEDCAHALLSKYKGKLAGTIATAGFFSFRTGKYISAGEGGMITTRNPEIAENIKKEIEKLPEPSGTDEIKHTIKTCARSTLYHRPWFGMISLPLGSRIEDKVDLMNKYSFKTAKIRNTDLQIATKKLQDFQEKVKQQRKNSQYLLENLKNIDLKLPFENKDTYCNYYLFPIQVNGQSRRDEASEFLRKKGIDTAKLFSKTPEIAKNRYGYKDGCQNTERIAENIIIVPNHYTLSKKELDQIINEIKMAG</sequence>
<dbReference type="PATRIC" id="fig|2209.56.peg.4299"/>
<gene>
    <name evidence="2" type="ORF">DU47_20700</name>
    <name evidence="3" type="ORF">DU80_19810</name>
</gene>
<dbReference type="GO" id="GO:0030170">
    <property type="term" value="F:pyridoxal phosphate binding"/>
    <property type="evidence" value="ECO:0007669"/>
    <property type="project" value="TreeGrafter"/>
</dbReference>
<dbReference type="EMBL" id="JJOS01000118">
    <property type="protein sequence ID" value="KKF99269.1"/>
    <property type="molecule type" value="Genomic_DNA"/>
</dbReference>
<dbReference type="RefSeq" id="WP_052735059.1">
    <property type="nucleotide sequence ID" value="NZ_JJOS01000118.1"/>
</dbReference>
<dbReference type="SUPFAM" id="SSF53383">
    <property type="entry name" value="PLP-dependent transferases"/>
    <property type="match status" value="1"/>
</dbReference>
<reference evidence="4 5" key="1">
    <citation type="journal article" date="2015" name="ISME J.">
        <title>Genomic and phenotypic differentiation among Methanosarcina mazei populations from Columbia River sediment.</title>
        <authorList>
            <person name="Youngblut N.D."/>
            <person name="Wirth J.S."/>
            <person name="Henriksen J.R."/>
            <person name="Smith M."/>
            <person name="Simon H."/>
            <person name="Metcalf W.W."/>
            <person name="Whitaker R.J."/>
        </authorList>
    </citation>
    <scope>NUCLEOTIDE SEQUENCE [LARGE SCALE GENOMIC DNA]</scope>
    <source>
        <strain evidence="3 4">1.H.M.2.1</strain>
        <strain evidence="2 5">2.F.A.2.4</strain>
    </source>
</reference>
<dbReference type="PIRSF" id="PIRSF000390">
    <property type="entry name" value="PLP_StrS"/>
    <property type="match status" value="1"/>
</dbReference>
<evidence type="ECO:0000313" key="4">
    <source>
        <dbReference type="Proteomes" id="UP000034152"/>
    </source>
</evidence>
<proteinExistence type="inferred from homology"/>
<keyword evidence="1" id="KW-0663">Pyridoxal phosphate</keyword>
<dbReference type="PANTHER" id="PTHR30244">
    <property type="entry name" value="TRANSAMINASE"/>
    <property type="match status" value="1"/>
</dbReference>
<organism evidence="3 4">
    <name type="scientific">Methanosarcina mazei</name>
    <name type="common">Methanosarcina frisia</name>
    <dbReference type="NCBI Taxonomy" id="2209"/>
    <lineage>
        <taxon>Archaea</taxon>
        <taxon>Methanobacteriati</taxon>
        <taxon>Methanobacteriota</taxon>
        <taxon>Stenosarchaea group</taxon>
        <taxon>Methanomicrobia</taxon>
        <taxon>Methanosarcinales</taxon>
        <taxon>Methanosarcinaceae</taxon>
        <taxon>Methanosarcina</taxon>
    </lineage>
</organism>
<dbReference type="Proteomes" id="UP000034152">
    <property type="component" value="Unassembled WGS sequence"/>
</dbReference>
<dbReference type="PANTHER" id="PTHR30244:SF34">
    <property type="entry name" value="DTDP-4-AMINO-4,6-DIDEOXYGALACTOSE TRANSAMINASE"/>
    <property type="match status" value="1"/>
</dbReference>
<accession>A0A0F8RAS5</accession>
<protein>
    <recommendedName>
        <fullName evidence="6">Aminotransferase DegT</fullName>
    </recommendedName>
</protein>
<dbReference type="Pfam" id="PF01041">
    <property type="entry name" value="DegT_DnrJ_EryC1"/>
    <property type="match status" value="1"/>
</dbReference>
<evidence type="ECO:0008006" key="6">
    <source>
        <dbReference type="Google" id="ProtNLM"/>
    </source>
</evidence>
<evidence type="ECO:0000313" key="2">
    <source>
        <dbReference type="EMBL" id="KKF99269.1"/>
    </source>
</evidence>
<comment type="caution">
    <text evidence="3">The sequence shown here is derived from an EMBL/GenBank/DDBJ whole genome shotgun (WGS) entry which is preliminary data.</text>
</comment>
<dbReference type="GO" id="GO:0008483">
    <property type="term" value="F:transaminase activity"/>
    <property type="evidence" value="ECO:0007669"/>
    <property type="project" value="TreeGrafter"/>
</dbReference>
<comment type="similarity">
    <text evidence="1">Belongs to the DegT/DnrJ/EryC1 family.</text>
</comment>
<dbReference type="EMBL" id="JJQU01000141">
    <property type="protein sequence ID" value="KKH84512.1"/>
    <property type="molecule type" value="Genomic_DNA"/>
</dbReference>
<dbReference type="InterPro" id="IPR015424">
    <property type="entry name" value="PyrdxlP-dep_Trfase"/>
</dbReference>
<evidence type="ECO:0000313" key="3">
    <source>
        <dbReference type="EMBL" id="KKH84512.1"/>
    </source>
</evidence>
<keyword evidence="5" id="KW-1185">Reference proteome</keyword>
<dbReference type="Gene3D" id="3.90.1150.10">
    <property type="entry name" value="Aspartate Aminotransferase, domain 1"/>
    <property type="match status" value="1"/>
</dbReference>
<dbReference type="Gene3D" id="3.40.640.10">
    <property type="entry name" value="Type I PLP-dependent aspartate aminotransferase-like (Major domain)"/>
    <property type="match status" value="1"/>
</dbReference>
<dbReference type="InterPro" id="IPR015421">
    <property type="entry name" value="PyrdxlP-dep_Trfase_major"/>
</dbReference>